<dbReference type="GO" id="GO:0046583">
    <property type="term" value="F:monoatomic cation efflux transmembrane transporter activity"/>
    <property type="evidence" value="ECO:0007669"/>
    <property type="project" value="TreeGrafter"/>
</dbReference>
<evidence type="ECO:0000256" key="5">
    <source>
        <dbReference type="SAM" id="Phobius"/>
    </source>
</evidence>
<comment type="subcellular location">
    <subcellularLocation>
        <location evidence="1">Membrane</location>
        <topology evidence="1">Multi-pass membrane protein</topology>
    </subcellularLocation>
</comment>
<comment type="caution">
    <text evidence="6">The sequence shown here is derived from an EMBL/GenBank/DDBJ whole genome shotgun (WGS) entry which is preliminary data.</text>
</comment>
<dbReference type="InterPro" id="IPR052951">
    <property type="entry name" value="Tellurite_res_ion_channel"/>
</dbReference>
<keyword evidence="7" id="KW-1185">Reference proteome</keyword>
<proteinExistence type="predicted"/>
<evidence type="ECO:0000256" key="2">
    <source>
        <dbReference type="ARBA" id="ARBA00022692"/>
    </source>
</evidence>
<dbReference type="InterPro" id="IPR038665">
    <property type="entry name" value="Voltage-dep_anion_channel_sf"/>
</dbReference>
<feature type="transmembrane region" description="Helical" evidence="5">
    <location>
        <begin position="133"/>
        <end position="152"/>
    </location>
</feature>
<dbReference type="OrthoDB" id="309023at2"/>
<dbReference type="RefSeq" id="WP_160656658.1">
    <property type="nucleotide sequence ID" value="NZ_JBHRWU010000001.1"/>
</dbReference>
<evidence type="ECO:0000313" key="6">
    <source>
        <dbReference type="EMBL" id="MXQ51661.1"/>
    </source>
</evidence>
<evidence type="ECO:0000256" key="3">
    <source>
        <dbReference type="ARBA" id="ARBA00022989"/>
    </source>
</evidence>
<dbReference type="AlphaFoldDB" id="A0A6N8U5T4"/>
<gene>
    <name evidence="6" type="ORF">GQ671_10340</name>
</gene>
<feature type="transmembrane region" description="Helical" evidence="5">
    <location>
        <begin position="7"/>
        <end position="27"/>
    </location>
</feature>
<evidence type="ECO:0000313" key="7">
    <source>
        <dbReference type="Proteomes" id="UP000436284"/>
    </source>
</evidence>
<keyword evidence="2 5" id="KW-0812">Transmembrane</keyword>
<dbReference type="EMBL" id="WUUK01000004">
    <property type="protein sequence ID" value="MXQ51661.1"/>
    <property type="molecule type" value="Genomic_DNA"/>
</dbReference>
<dbReference type="CDD" id="cd09325">
    <property type="entry name" value="TDT_C4-dicarb_trans"/>
    <property type="match status" value="1"/>
</dbReference>
<dbReference type="GO" id="GO:0005886">
    <property type="term" value="C:plasma membrane"/>
    <property type="evidence" value="ECO:0007669"/>
    <property type="project" value="TreeGrafter"/>
</dbReference>
<dbReference type="PANTHER" id="PTHR37955">
    <property type="entry name" value="TELLURITE RESISTANCE PROTEIN TEHA"/>
    <property type="match status" value="1"/>
</dbReference>
<keyword evidence="4 5" id="KW-0472">Membrane</keyword>
<keyword evidence="3 5" id="KW-1133">Transmembrane helix</keyword>
<feature type="transmembrane region" description="Helical" evidence="5">
    <location>
        <begin position="277"/>
        <end position="302"/>
    </location>
</feature>
<evidence type="ECO:0000256" key="1">
    <source>
        <dbReference type="ARBA" id="ARBA00004141"/>
    </source>
</evidence>
<accession>A0A6N8U5T4</accession>
<feature type="transmembrane region" description="Helical" evidence="5">
    <location>
        <begin position="215"/>
        <end position="235"/>
    </location>
</feature>
<sequence>MNRFLNQVPLAICGLILGLVSLGNLFFSLQNHTLGWTFTSMGIIIMLPFIIKLIKMGKELLESLSDPVTAAVLAAFPMAMMILCSIMSRFTDYDPLIAAVWWISVILHFALLILFIFYFAVPGKFKSEYLHPGWFIPFVGIAIISITSQNFSIETGKIVFWIALFFVLVLLPIIVNKMIKDHPSRQSFPLAATLTTPGSICLAAYISVMSQPSEGMIYVLLILSQLLYFMTITLIPKMLKSEFHSSYASLAFPVVISATALNSTLNVQALGGMIKSIIEVLSTIELYLAIIIVVYVLIRYLWFLGQSYAERR</sequence>
<reference evidence="6 7" key="1">
    <citation type="submission" date="2019-12" db="EMBL/GenBank/DDBJ databases">
        <title>Salinicoccus cyprini sp. nov., isolated from gastro-intestinal tract of mirror carp, Cyprinus carpio var. specularis, collected from Gobind Sagar Reservoir, Himachal Pradesh, India.</title>
        <authorList>
            <person name="Talwar C."/>
            <person name="Singh A.K."/>
            <person name="Lal R."/>
            <person name="Negi R.K."/>
        </authorList>
    </citation>
    <scope>NUCLEOTIDE SEQUENCE [LARGE SCALE GENOMIC DNA]</scope>
    <source>
        <strain evidence="6 7">J-82</strain>
    </source>
</reference>
<feature type="transmembrane region" description="Helical" evidence="5">
    <location>
        <begin position="158"/>
        <end position="176"/>
    </location>
</feature>
<protein>
    <submittedName>
        <fullName evidence="6">C4-dicarboxylate ABC transporter</fullName>
    </submittedName>
</protein>
<dbReference type="Proteomes" id="UP000436284">
    <property type="component" value="Unassembled WGS sequence"/>
</dbReference>
<dbReference type="InterPro" id="IPR004695">
    <property type="entry name" value="SLAC1/Mae1/Ssu1/TehA"/>
</dbReference>
<dbReference type="Pfam" id="PF03595">
    <property type="entry name" value="SLAC1"/>
    <property type="match status" value="1"/>
</dbReference>
<dbReference type="Gene3D" id="1.50.10.150">
    <property type="entry name" value="Voltage-dependent anion channel"/>
    <property type="match status" value="1"/>
</dbReference>
<feature type="transmembrane region" description="Helical" evidence="5">
    <location>
        <begin position="66"/>
        <end position="88"/>
    </location>
</feature>
<evidence type="ECO:0000256" key="4">
    <source>
        <dbReference type="ARBA" id="ARBA00023136"/>
    </source>
</evidence>
<organism evidence="6 7">
    <name type="scientific">Salinicoccus hispanicus</name>
    <dbReference type="NCBI Taxonomy" id="157225"/>
    <lineage>
        <taxon>Bacteria</taxon>
        <taxon>Bacillati</taxon>
        <taxon>Bacillota</taxon>
        <taxon>Bacilli</taxon>
        <taxon>Bacillales</taxon>
        <taxon>Staphylococcaceae</taxon>
        <taxon>Salinicoccus</taxon>
    </lineage>
</organism>
<feature type="transmembrane region" description="Helical" evidence="5">
    <location>
        <begin position="188"/>
        <end position="209"/>
    </location>
</feature>
<name>A0A6N8U5T4_9STAP</name>
<feature type="transmembrane region" description="Helical" evidence="5">
    <location>
        <begin position="100"/>
        <end position="121"/>
    </location>
</feature>
<feature type="transmembrane region" description="Helical" evidence="5">
    <location>
        <begin position="33"/>
        <end position="54"/>
    </location>
</feature>
<feature type="transmembrane region" description="Helical" evidence="5">
    <location>
        <begin position="247"/>
        <end position="265"/>
    </location>
</feature>
<dbReference type="PANTHER" id="PTHR37955:SF1">
    <property type="entry name" value="DEP DOMAIN-CONTAINING PROTEIN"/>
    <property type="match status" value="1"/>
</dbReference>